<keyword evidence="1" id="KW-0540">Nuclease</keyword>
<evidence type="ECO:0000313" key="1">
    <source>
        <dbReference type="EMBL" id="TLQ38945.1"/>
    </source>
</evidence>
<keyword evidence="1" id="KW-0255">Endonuclease</keyword>
<sequence>MSTHTVLYDPEGLLGTEVPLDREPHTSLVKAVLAWTDAADVPTSDCAQIALQLTGHARAVASDVQRHVDRLAKDCGHRAHAEIVLAEAERRLSTPSEGTVRCVKNRARLVRALYERLDRLSDAIGAASPASP</sequence>
<dbReference type="RefSeq" id="WP_138058315.1">
    <property type="nucleotide sequence ID" value="NZ_VAWE01000003.1"/>
</dbReference>
<keyword evidence="1" id="KW-0378">Hydrolase</keyword>
<proteinExistence type="predicted"/>
<reference evidence="1 2" key="1">
    <citation type="submission" date="2019-05" db="EMBL/GenBank/DDBJ databases">
        <title>Streptomyces marianii sp. nov., a novel marine actinomycete from southern coast of India.</title>
        <authorList>
            <person name="Iniyan A.M."/>
            <person name="Wink J."/>
            <person name="Ramprasad E."/>
            <person name="Ramana C.V."/>
            <person name="Bunk B."/>
            <person name="Sproer C."/>
            <person name="Joseph F.-J.R.S."/>
            <person name="Vincent S.G.P."/>
        </authorList>
    </citation>
    <scope>NUCLEOTIDE SEQUENCE [LARGE SCALE GENOMIC DNA]</scope>
    <source>
        <strain evidence="1 2">ICN19</strain>
    </source>
</reference>
<accession>A0A5R9DSH1</accession>
<dbReference type="AlphaFoldDB" id="A0A5R9DSH1"/>
<protein>
    <submittedName>
        <fullName evidence="1">Restriction endonuclease</fullName>
    </submittedName>
</protein>
<dbReference type="EMBL" id="VAWE01000003">
    <property type="protein sequence ID" value="TLQ38945.1"/>
    <property type="molecule type" value="Genomic_DNA"/>
</dbReference>
<dbReference type="Proteomes" id="UP000305921">
    <property type="component" value="Unassembled WGS sequence"/>
</dbReference>
<dbReference type="GO" id="GO:0004519">
    <property type="term" value="F:endonuclease activity"/>
    <property type="evidence" value="ECO:0007669"/>
    <property type="project" value="UniProtKB-KW"/>
</dbReference>
<evidence type="ECO:0000313" key="2">
    <source>
        <dbReference type="Proteomes" id="UP000305921"/>
    </source>
</evidence>
<organism evidence="1 2">
    <name type="scientific">Streptomyces marianii</name>
    <dbReference type="NCBI Taxonomy" id="1817406"/>
    <lineage>
        <taxon>Bacteria</taxon>
        <taxon>Bacillati</taxon>
        <taxon>Actinomycetota</taxon>
        <taxon>Actinomycetes</taxon>
        <taxon>Kitasatosporales</taxon>
        <taxon>Streptomycetaceae</taxon>
        <taxon>Streptomyces</taxon>
    </lineage>
</organism>
<keyword evidence="2" id="KW-1185">Reference proteome</keyword>
<name>A0A5R9DSH1_9ACTN</name>
<comment type="caution">
    <text evidence="1">The sequence shown here is derived from an EMBL/GenBank/DDBJ whole genome shotgun (WGS) entry which is preliminary data.</text>
</comment>
<dbReference type="OrthoDB" id="4320859at2"/>
<gene>
    <name evidence="1" type="ORF">FEF34_39680</name>
</gene>